<evidence type="ECO:0000313" key="3">
    <source>
        <dbReference type="EMBL" id="OWW20178.1"/>
    </source>
</evidence>
<sequence>MKTIRRMDLTQEMVTLVHRQVEDGGPLPGLDHQTDDDYHAMTSRLLSSHADGEDAWLFAYGSLIWKPECEHVEERCGTAQGWHRSFCFRVWRFRGTRECPGLMMALDRGGQCKGVLLRLPAASLREQVDRLCRREITVKPANTSPRWVTVVSDGIRLRAIAFVMNRTARAYVGKLSPEETAEVLVKACGHWGSGAEYLFNTVCKLEERGIHDRYLWQLQRLVAERIKPALPNPPATSIPLNGTLQPQQ</sequence>
<accession>A0A254TKE3</accession>
<dbReference type="OrthoDB" id="9795692at2"/>
<dbReference type="RefSeq" id="WP_088707066.1">
    <property type="nucleotide sequence ID" value="NZ_LSTO01000001.1"/>
</dbReference>
<name>A0A254TKE3_9BURK</name>
<dbReference type="PANTHER" id="PTHR12192">
    <property type="entry name" value="CATION TRANSPORT PROTEIN CHAC-RELATED"/>
    <property type="match status" value="1"/>
</dbReference>
<dbReference type="GO" id="GO:0061928">
    <property type="term" value="F:glutathione specific gamma-glutamylcyclotransferase activity"/>
    <property type="evidence" value="ECO:0007669"/>
    <property type="project" value="UniProtKB-EC"/>
</dbReference>
<dbReference type="GO" id="GO:0006751">
    <property type="term" value="P:glutathione catabolic process"/>
    <property type="evidence" value="ECO:0007669"/>
    <property type="project" value="InterPro"/>
</dbReference>
<protein>
    <recommendedName>
        <fullName evidence="1">glutathione-specific gamma-glutamylcyclotransferase</fullName>
        <ecNumber evidence="1">4.3.2.7</ecNumber>
    </recommendedName>
</protein>
<dbReference type="Gene3D" id="3.10.490.10">
    <property type="entry name" value="Gamma-glutamyl cyclotransferase-like"/>
    <property type="match status" value="1"/>
</dbReference>
<evidence type="ECO:0000256" key="1">
    <source>
        <dbReference type="ARBA" id="ARBA00012344"/>
    </source>
</evidence>
<comment type="caution">
    <text evidence="3">The sequence shown here is derived from an EMBL/GenBank/DDBJ whole genome shotgun (WGS) entry which is preliminary data.</text>
</comment>
<dbReference type="EC" id="4.3.2.7" evidence="1"/>
<keyword evidence="4" id="KW-1185">Reference proteome</keyword>
<dbReference type="EMBL" id="LSTO01000001">
    <property type="protein sequence ID" value="OWW20178.1"/>
    <property type="molecule type" value="Genomic_DNA"/>
</dbReference>
<organism evidence="3 4">
    <name type="scientific">Noviherbaspirillum denitrificans</name>
    <dbReference type="NCBI Taxonomy" id="1968433"/>
    <lineage>
        <taxon>Bacteria</taxon>
        <taxon>Pseudomonadati</taxon>
        <taxon>Pseudomonadota</taxon>
        <taxon>Betaproteobacteria</taxon>
        <taxon>Burkholderiales</taxon>
        <taxon>Oxalobacteraceae</taxon>
        <taxon>Noviherbaspirillum</taxon>
    </lineage>
</organism>
<evidence type="ECO:0000313" key="4">
    <source>
        <dbReference type="Proteomes" id="UP000197535"/>
    </source>
</evidence>
<dbReference type="SUPFAM" id="SSF110857">
    <property type="entry name" value="Gamma-glutamyl cyclotransferase-like"/>
    <property type="match status" value="1"/>
</dbReference>
<dbReference type="CDD" id="cd06661">
    <property type="entry name" value="GGCT_like"/>
    <property type="match status" value="1"/>
</dbReference>
<dbReference type="Proteomes" id="UP000197535">
    <property type="component" value="Unassembled WGS sequence"/>
</dbReference>
<dbReference type="GO" id="GO:0005737">
    <property type="term" value="C:cytoplasm"/>
    <property type="evidence" value="ECO:0007669"/>
    <property type="project" value="TreeGrafter"/>
</dbReference>
<dbReference type="InterPro" id="IPR006840">
    <property type="entry name" value="ChaC"/>
</dbReference>
<reference evidence="3 4" key="1">
    <citation type="submission" date="2016-02" db="EMBL/GenBank/DDBJ databases">
        <authorList>
            <person name="Wen L."/>
            <person name="He K."/>
            <person name="Yang H."/>
        </authorList>
    </citation>
    <scope>NUCLEOTIDE SEQUENCE [LARGE SCALE GENOMIC DNA]</scope>
    <source>
        <strain evidence="3 4">TSA40</strain>
    </source>
</reference>
<dbReference type="PANTHER" id="PTHR12192:SF2">
    <property type="entry name" value="GLUTATHIONE-SPECIFIC GAMMA-GLUTAMYLCYCLOTRANSFERASE 2"/>
    <property type="match status" value="1"/>
</dbReference>
<dbReference type="AlphaFoldDB" id="A0A254TKE3"/>
<keyword evidence="2" id="KW-0456">Lyase</keyword>
<dbReference type="InterPro" id="IPR013024">
    <property type="entry name" value="GGCT-like"/>
</dbReference>
<dbReference type="InterPro" id="IPR036568">
    <property type="entry name" value="GGCT-like_sf"/>
</dbReference>
<dbReference type="Pfam" id="PF04752">
    <property type="entry name" value="ChaC"/>
    <property type="match status" value="1"/>
</dbReference>
<evidence type="ECO:0000256" key="2">
    <source>
        <dbReference type="ARBA" id="ARBA00023239"/>
    </source>
</evidence>
<gene>
    <name evidence="3" type="ORF">AYR66_12400</name>
</gene>
<proteinExistence type="predicted"/>